<dbReference type="PIRSF" id="PIRSF000124">
    <property type="entry name" value="UDPglc_GDPman_dh"/>
    <property type="match status" value="1"/>
</dbReference>
<dbReference type="Pfam" id="PF03721">
    <property type="entry name" value="UDPG_MGDP_dh_N"/>
    <property type="match status" value="1"/>
</dbReference>
<keyword evidence="2" id="KW-0560">Oxidoreductase</keyword>
<keyword evidence="7" id="KW-1185">Reference proteome</keyword>
<dbReference type="Pfam" id="PF00984">
    <property type="entry name" value="UDPG_MGDP_dh"/>
    <property type="match status" value="1"/>
</dbReference>
<dbReference type="InterPro" id="IPR028359">
    <property type="entry name" value="UDP_ManNAc/GlcNAc_DH"/>
</dbReference>
<keyword evidence="3" id="KW-0520">NAD</keyword>
<dbReference type="Pfam" id="PF03720">
    <property type="entry name" value="UDPG_MGDP_dh_C"/>
    <property type="match status" value="1"/>
</dbReference>
<dbReference type="NCBIfam" id="TIGR03026">
    <property type="entry name" value="NDP-sugDHase"/>
    <property type="match status" value="1"/>
</dbReference>
<dbReference type="GO" id="GO:0016616">
    <property type="term" value="F:oxidoreductase activity, acting on the CH-OH group of donors, NAD or NADP as acceptor"/>
    <property type="evidence" value="ECO:0007669"/>
    <property type="project" value="InterPro"/>
</dbReference>
<dbReference type="InterPro" id="IPR036291">
    <property type="entry name" value="NAD(P)-bd_dom_sf"/>
</dbReference>
<comment type="similarity">
    <text evidence="1 4">Belongs to the UDP-glucose/GDP-mannose dehydrogenase family.</text>
</comment>
<dbReference type="eggNOG" id="COG0677">
    <property type="taxonomic scope" value="Bacteria"/>
</dbReference>
<protein>
    <submittedName>
        <fullName evidence="6">Putative lipopolysaccharide biosynthesis protein</fullName>
    </submittedName>
</protein>
<dbReference type="KEGG" id="cef:CE0381"/>
<dbReference type="InterPro" id="IPR017476">
    <property type="entry name" value="UDP-Glc/GDP-Man"/>
</dbReference>
<dbReference type="AlphaFoldDB" id="Q8FSK9"/>
<dbReference type="InterPro" id="IPR036220">
    <property type="entry name" value="UDP-Glc/GDP-Man_DH_C_sf"/>
</dbReference>
<accession>C8NSM1</accession>
<dbReference type="InterPro" id="IPR001732">
    <property type="entry name" value="UDP-Glc/GDP-Man_DH_N"/>
</dbReference>
<dbReference type="OrthoDB" id="5193947at2"/>
<dbReference type="HOGENOM" id="CLU_023810_3_1_11"/>
<organism evidence="6 7">
    <name type="scientific">Corynebacterium efficiens (strain DSM 44549 / YS-314 / AJ 12310 / JCM 11189 / NBRC 100395)</name>
    <dbReference type="NCBI Taxonomy" id="196164"/>
    <lineage>
        <taxon>Bacteria</taxon>
        <taxon>Bacillati</taxon>
        <taxon>Actinomycetota</taxon>
        <taxon>Actinomycetes</taxon>
        <taxon>Mycobacteriales</taxon>
        <taxon>Corynebacteriaceae</taxon>
        <taxon>Corynebacterium</taxon>
    </lineage>
</organism>
<dbReference type="PIRSF" id="PIRSF500136">
    <property type="entry name" value="UDP_ManNAc_DH"/>
    <property type="match status" value="1"/>
</dbReference>
<dbReference type="GO" id="GO:0016628">
    <property type="term" value="F:oxidoreductase activity, acting on the CH-CH group of donors, NAD or NADP as acceptor"/>
    <property type="evidence" value="ECO:0007669"/>
    <property type="project" value="InterPro"/>
</dbReference>
<sequence>MSTPKISDVKIAVIGLGYVGLPLAVEFGKQFPVIGYDINETRIAELKEGVDKTLESSKEELISATQLQFTANPEDLRAANVYLVTTPTPIDEHKKPDLRIILAATRTIASTMNPGDIVIYESTVYPGVTEEECVPVIEKVSGLKFNESFYAGYSPERINPGDKIHRLPNIVKITSGSTPEVAEFVDELYRTIITAGTHKASSIKVAEAAKVIENTQRDVNIALINELALLFNKMDIDTQAVLEAAGTKWNFLPFRPGLVGGHCIGVDPYYLTHKAQAVGHNPEIILAGRRLNDSMGQYIASQLVKAMLRKSTRIENARVLILGLTFKENTPDIRNTRVVDIIAELEDYGISVDAYDPWAAPFEVEHEYGITLKSELEPSTYDSVIVAVAHREFIEMGAQAIRDLGKPESIVYDLKYVLDKAESDLRL</sequence>
<dbReference type="Proteomes" id="UP000001409">
    <property type="component" value="Chromosome"/>
</dbReference>
<dbReference type="SUPFAM" id="SSF51735">
    <property type="entry name" value="NAD(P)-binding Rossmann-fold domains"/>
    <property type="match status" value="1"/>
</dbReference>
<dbReference type="Gene3D" id="3.40.50.720">
    <property type="entry name" value="NAD(P)-binding Rossmann-like Domain"/>
    <property type="match status" value="2"/>
</dbReference>
<evidence type="ECO:0000256" key="2">
    <source>
        <dbReference type="ARBA" id="ARBA00023002"/>
    </source>
</evidence>
<dbReference type="SMART" id="SM00984">
    <property type="entry name" value="UDPG_MGDP_dh_C"/>
    <property type="match status" value="1"/>
</dbReference>
<dbReference type="RefSeq" id="WP_006770377.1">
    <property type="nucleotide sequence ID" value="NC_004369.1"/>
</dbReference>
<dbReference type="SUPFAM" id="SSF48179">
    <property type="entry name" value="6-phosphogluconate dehydrogenase C-terminal domain-like"/>
    <property type="match status" value="1"/>
</dbReference>
<evidence type="ECO:0000313" key="7">
    <source>
        <dbReference type="Proteomes" id="UP000001409"/>
    </source>
</evidence>
<dbReference type="SUPFAM" id="SSF52413">
    <property type="entry name" value="UDP-glucose/GDP-mannose dehydrogenase C-terminal domain"/>
    <property type="match status" value="1"/>
</dbReference>
<evidence type="ECO:0000313" key="6">
    <source>
        <dbReference type="EMBL" id="BAC17191.1"/>
    </source>
</evidence>
<dbReference type="InterPro" id="IPR008927">
    <property type="entry name" value="6-PGluconate_DH-like_C_sf"/>
</dbReference>
<evidence type="ECO:0000256" key="1">
    <source>
        <dbReference type="ARBA" id="ARBA00006601"/>
    </source>
</evidence>
<dbReference type="GO" id="GO:0000271">
    <property type="term" value="P:polysaccharide biosynthetic process"/>
    <property type="evidence" value="ECO:0007669"/>
    <property type="project" value="InterPro"/>
</dbReference>
<dbReference type="EMBL" id="BA000035">
    <property type="protein sequence ID" value="BAC17191.1"/>
    <property type="molecule type" value="Genomic_DNA"/>
</dbReference>
<dbReference type="STRING" id="196164.gene:10740779"/>
<accession>Q8FSK9</accession>
<name>Q8FSK9_COREF</name>
<reference evidence="6 7" key="1">
    <citation type="journal article" date="2003" name="Genome Res.">
        <title>Comparative complete genome sequence analysis of the amino acid replacements responsible for the thermostability of Corynebacterium efficiens.</title>
        <authorList>
            <person name="Nishio Y."/>
            <person name="Nakamura Y."/>
            <person name="Kawarabayasi Y."/>
            <person name="Usuda Y."/>
            <person name="Kimura E."/>
            <person name="Sugimoto S."/>
            <person name="Matsui K."/>
            <person name="Yamagishi A."/>
            <person name="Kikuchi H."/>
            <person name="Ikeo K."/>
            <person name="Gojobori T."/>
        </authorList>
    </citation>
    <scope>NUCLEOTIDE SEQUENCE [LARGE SCALE GENOMIC DNA]</scope>
    <source>
        <strain evidence="7">DSM 44549 / YS-314 / AJ 12310 / JCM 11189 / NBRC 100395</strain>
    </source>
</reference>
<dbReference type="InterPro" id="IPR014026">
    <property type="entry name" value="UDP-Glc/GDP-Man_DH_dimer"/>
</dbReference>
<evidence type="ECO:0000259" key="5">
    <source>
        <dbReference type="SMART" id="SM00984"/>
    </source>
</evidence>
<dbReference type="NCBIfam" id="NF011729">
    <property type="entry name" value="PRK15182.1"/>
    <property type="match status" value="1"/>
</dbReference>
<dbReference type="PANTHER" id="PTHR43491">
    <property type="entry name" value="UDP-N-ACETYL-D-MANNOSAMINE DEHYDROGENASE"/>
    <property type="match status" value="1"/>
</dbReference>
<proteinExistence type="inferred from homology"/>
<dbReference type="InterPro" id="IPR014027">
    <property type="entry name" value="UDP-Glc/GDP-Man_DH_C"/>
</dbReference>
<evidence type="ECO:0000256" key="3">
    <source>
        <dbReference type="ARBA" id="ARBA00023027"/>
    </source>
</evidence>
<dbReference type="PANTHER" id="PTHR43491:SF2">
    <property type="entry name" value="UDP-N-ACETYL-D-MANNOSAMINE DEHYDROGENASE"/>
    <property type="match status" value="1"/>
</dbReference>
<dbReference type="GO" id="GO:0051287">
    <property type="term" value="F:NAD binding"/>
    <property type="evidence" value="ECO:0007669"/>
    <property type="project" value="InterPro"/>
</dbReference>
<feature type="domain" description="UDP-glucose/GDP-mannose dehydrogenase C-terminal" evidence="5">
    <location>
        <begin position="320"/>
        <end position="420"/>
    </location>
</feature>
<evidence type="ECO:0000256" key="4">
    <source>
        <dbReference type="PIRNR" id="PIRNR000124"/>
    </source>
</evidence>